<dbReference type="GO" id="GO:0008270">
    <property type="term" value="F:zinc ion binding"/>
    <property type="evidence" value="ECO:0007669"/>
    <property type="project" value="UniProtKB-KW"/>
</dbReference>
<evidence type="ECO:0000313" key="8">
    <source>
        <dbReference type="EMBL" id="KAK1265784.1"/>
    </source>
</evidence>
<feature type="region of interest" description="Disordered" evidence="5">
    <location>
        <begin position="1175"/>
        <end position="1212"/>
    </location>
</feature>
<accession>A0AAV9ANA1</accession>
<dbReference type="PROSITE" id="PS00028">
    <property type="entry name" value="ZINC_FINGER_C2H2_1"/>
    <property type="match status" value="1"/>
</dbReference>
<feature type="compositionally biased region" description="Basic and acidic residues" evidence="5">
    <location>
        <begin position="44"/>
        <end position="53"/>
    </location>
</feature>
<dbReference type="GO" id="GO:0016579">
    <property type="term" value="P:protein deubiquitination"/>
    <property type="evidence" value="ECO:0007669"/>
    <property type="project" value="InterPro"/>
</dbReference>
<dbReference type="InterPro" id="IPR001394">
    <property type="entry name" value="Peptidase_C19_UCH"/>
</dbReference>
<comment type="caution">
    <text evidence="8">The sequence shown here is derived from an EMBL/GenBank/DDBJ whole genome shotgun (WGS) entry which is preliminary data.</text>
</comment>
<dbReference type="InterPro" id="IPR038765">
    <property type="entry name" value="Papain-like_cys_pep_sf"/>
</dbReference>
<organism evidence="8 9">
    <name type="scientific">Acorus gramineus</name>
    <name type="common">Dwarf sweet flag</name>
    <dbReference type="NCBI Taxonomy" id="55184"/>
    <lineage>
        <taxon>Eukaryota</taxon>
        <taxon>Viridiplantae</taxon>
        <taxon>Streptophyta</taxon>
        <taxon>Embryophyta</taxon>
        <taxon>Tracheophyta</taxon>
        <taxon>Spermatophyta</taxon>
        <taxon>Magnoliopsida</taxon>
        <taxon>Liliopsida</taxon>
        <taxon>Acoraceae</taxon>
        <taxon>Acorus</taxon>
    </lineage>
</organism>
<dbReference type="InterPro" id="IPR011990">
    <property type="entry name" value="TPR-like_helical_dom_sf"/>
</dbReference>
<feature type="domain" description="USP" evidence="7">
    <location>
        <begin position="1282"/>
        <end position="1614"/>
    </location>
</feature>
<feature type="coiled-coil region" evidence="4">
    <location>
        <begin position="977"/>
        <end position="1009"/>
    </location>
</feature>
<keyword evidence="3" id="KW-0863">Zinc-finger</keyword>
<dbReference type="Pfam" id="PF00443">
    <property type="entry name" value="UCH"/>
    <property type="match status" value="1"/>
</dbReference>
<evidence type="ECO:0000256" key="2">
    <source>
        <dbReference type="ARBA" id="ARBA00022801"/>
    </source>
</evidence>
<keyword evidence="3" id="KW-0479">Metal-binding</keyword>
<protein>
    <recommendedName>
        <fullName evidence="10">USP domain-containing protein</fullName>
    </recommendedName>
</protein>
<dbReference type="SUPFAM" id="SSF54001">
    <property type="entry name" value="Cysteine proteinases"/>
    <property type="match status" value="1"/>
</dbReference>
<evidence type="ECO:0000256" key="1">
    <source>
        <dbReference type="ARBA" id="ARBA00022786"/>
    </source>
</evidence>
<feature type="compositionally biased region" description="Polar residues" evidence="5">
    <location>
        <begin position="1198"/>
        <end position="1212"/>
    </location>
</feature>
<dbReference type="InterPro" id="IPR052398">
    <property type="entry name" value="Ubiquitin_hydrolase_53/54"/>
</dbReference>
<feature type="compositionally biased region" description="Polar residues" evidence="5">
    <location>
        <begin position="934"/>
        <end position="945"/>
    </location>
</feature>
<dbReference type="Gene3D" id="1.25.40.10">
    <property type="entry name" value="Tetratricopeptide repeat domain"/>
    <property type="match status" value="1"/>
</dbReference>
<evidence type="ECO:0008006" key="10">
    <source>
        <dbReference type="Google" id="ProtNLM"/>
    </source>
</evidence>
<reference evidence="8" key="2">
    <citation type="submission" date="2023-06" db="EMBL/GenBank/DDBJ databases">
        <authorList>
            <person name="Ma L."/>
            <person name="Liu K.-W."/>
            <person name="Li Z."/>
            <person name="Hsiao Y.-Y."/>
            <person name="Qi Y."/>
            <person name="Fu T."/>
            <person name="Tang G."/>
            <person name="Zhang D."/>
            <person name="Sun W.-H."/>
            <person name="Liu D.-K."/>
            <person name="Li Y."/>
            <person name="Chen G.-Z."/>
            <person name="Liu X.-D."/>
            <person name="Liao X.-Y."/>
            <person name="Jiang Y.-T."/>
            <person name="Yu X."/>
            <person name="Hao Y."/>
            <person name="Huang J."/>
            <person name="Zhao X.-W."/>
            <person name="Ke S."/>
            <person name="Chen Y.-Y."/>
            <person name="Wu W.-L."/>
            <person name="Hsu J.-L."/>
            <person name="Lin Y.-F."/>
            <person name="Huang M.-D."/>
            <person name="Li C.-Y."/>
            <person name="Huang L."/>
            <person name="Wang Z.-W."/>
            <person name="Zhao X."/>
            <person name="Zhong W.-Y."/>
            <person name="Peng D.-H."/>
            <person name="Ahmad S."/>
            <person name="Lan S."/>
            <person name="Zhang J.-S."/>
            <person name="Tsai W.-C."/>
            <person name="Van De Peer Y."/>
            <person name="Liu Z.-J."/>
        </authorList>
    </citation>
    <scope>NUCLEOTIDE SEQUENCE</scope>
    <source>
        <strain evidence="8">SCP</strain>
        <tissue evidence="8">Leaves</tissue>
    </source>
</reference>
<feature type="compositionally biased region" description="Basic and acidic residues" evidence="5">
    <location>
        <begin position="260"/>
        <end position="275"/>
    </location>
</feature>
<dbReference type="EMBL" id="JAUJYN010000007">
    <property type="protein sequence ID" value="KAK1265784.1"/>
    <property type="molecule type" value="Genomic_DNA"/>
</dbReference>
<dbReference type="Pfam" id="PF04780">
    <property type="entry name" value="DUF629"/>
    <property type="match status" value="1"/>
</dbReference>
<keyword evidence="9" id="KW-1185">Reference proteome</keyword>
<feature type="compositionally biased region" description="Polar residues" evidence="5">
    <location>
        <begin position="9"/>
        <end position="20"/>
    </location>
</feature>
<feature type="domain" description="C2H2-type" evidence="6">
    <location>
        <begin position="390"/>
        <end position="418"/>
    </location>
</feature>
<keyword evidence="2" id="KW-0378">Hydrolase</keyword>
<keyword evidence="1" id="KW-0833">Ubl conjugation pathway</keyword>
<dbReference type="InterPro" id="IPR028889">
    <property type="entry name" value="USP"/>
</dbReference>
<evidence type="ECO:0000256" key="3">
    <source>
        <dbReference type="PROSITE-ProRule" id="PRU00042"/>
    </source>
</evidence>
<dbReference type="PROSITE" id="PS50157">
    <property type="entry name" value="ZINC_FINGER_C2H2_2"/>
    <property type="match status" value="1"/>
</dbReference>
<dbReference type="GO" id="GO:0004843">
    <property type="term" value="F:cysteine-type deubiquitinase activity"/>
    <property type="evidence" value="ECO:0007669"/>
    <property type="project" value="InterPro"/>
</dbReference>
<feature type="region of interest" description="Disordered" evidence="5">
    <location>
        <begin position="901"/>
        <end position="962"/>
    </location>
</feature>
<dbReference type="Proteomes" id="UP001179952">
    <property type="component" value="Unassembled WGS sequence"/>
</dbReference>
<feature type="region of interest" description="Disordered" evidence="5">
    <location>
        <begin position="1"/>
        <end position="53"/>
    </location>
</feature>
<feature type="region of interest" description="Disordered" evidence="5">
    <location>
        <begin position="248"/>
        <end position="275"/>
    </location>
</feature>
<dbReference type="Gene3D" id="3.90.70.10">
    <property type="entry name" value="Cysteine proteinases"/>
    <property type="match status" value="1"/>
</dbReference>
<evidence type="ECO:0000259" key="6">
    <source>
        <dbReference type="PROSITE" id="PS50157"/>
    </source>
</evidence>
<evidence type="ECO:0000313" key="9">
    <source>
        <dbReference type="Proteomes" id="UP001179952"/>
    </source>
</evidence>
<sequence length="1615" mass="181900">MGHQKRRLSQPSRSSDSPTADSLSPPIPPVDSDDSDPKLLVNGRHHDEPSAAVKQDCERALTALRRGNHTKSLRLMKDSCNHHPSSSLLHRVSGTISVKVASIIDDPSAKQRHLKSAIESAHRASVLSPNSVEFAHFYANLLYEAAADGRPGTSFEEAIQECERALSIPDPVDPAKESLRGESEQKLPTAEARVAHIHQELRSLIQKANIASISNWMKSLNNGGANGAVGGGEEKFRLIPMRTRPVEDPVEARISQSPRRPNEIKKAMKTPEERRKEIEVRVAAARLLQQQQQQQQLQNGSNDKPTLPLRDQEGPHRRKPRKAASSLERIDQVRSFWNAMPPERRCAFLEMPIAEVRSHCKESKEFTSLVLQELSEAIPFVGKHQTWKFWACCRCPERFSAPESHLQHMVVEHMGSLPPKLQSVLPPEVDAEFAEVILNGPWKPIDAFAASNMFSDSEEKPLLLNEVDPSDMQSKASDDGSLMDNNNEADAYDVQAWPLSEIPEHTKILERVRGTFELLLRHKCLSIGHLNKVVQFAMEEHQGLPYANRLMERGLNQFPLCICFLNVIQLRKVLKFLQDVCQSCGVGRYSDKNGTDDLGSRAAEMSERVVLSRDSSCLLLDDGLFRQSDAGEDEKKVPDTDALMLWLFSGPVCEEQLVLWVRAREDRLQQGQEILQMLEKEFYLLQSTCERKHEHLSYEEALQTIEGLCYEELKQRKHSPGHSLQSYEAVLKKRQEELMEGEAHDLEFASHKFELDAIVNVLKEARAFSVTQFGFDEPSSSIEGTRELDLESGQEGEWRLQEHAQQADTCIEIALQRQKEQLAVELSKIDARIMRNLSGMQQLEAKLGPASTSDYRAIILPLMKSFMRARLEDLVDKDAMEKSDAAREAFLAELAIDAKKRGNTRGGDYPKQMLDKSKEKRKSKDYKKPKDSKVSGNDGQFSNLVTADPETTEQLDSSITTEDRLESELLESGEYLKQEQEENRRKVELEAEERKLEETLEYQRRIETEAKLKHFAEQSKKTNEVLLENKVDSVSPVDLTAPNINSDNNNFPSGESPICLEVIDVANMRSPRSLNFNDTQHISSGQHLNINATQDELPNSEQERVTFSYKKQPHETSVIEGLYFGLNVQLPNILPKAERTSLKSQSFPNANSERHLQALHLKGTQGLAGVLQDGVMPSDKKTGRQTSRQKNHVKVVDESSNALSSNKENKAVVNSQNKVLNKEQDFATEDNETKTLRQLRVEDDDEERFQADLQKAVDQSLDVSGNILKGTEVPEIKDIIGAGLKNDVGEYNCFLNVIIQSLWQLKQFRDAFLGTSKSQHLHIGDPCVVCALYDIFTALSLASADVQKEPVAPTSLRIALSKLYPDSNFFQQAQMNDASEVLEVIFDCIHQSYASGSDNANNISEDGTSISKCDSTNNTCLAHAIFGLNIHEQIKCRYCCMKLKHLKYMSFFHNINANSLRTMKSKYVERPFDELLKLVQQTDLVNCDIEAGGCGKPNFLNFSISTAPHVFTAVLGWQNSCERVDDISATLATLTTEVDIAMLYDGLHPGNRHKLVSVVCYYGQHYHCFAYSGEHGSWIMYDDNRVKVIGNWNEVLDMCEKGHLQPQVLFFEAAN</sequence>
<proteinExistence type="predicted"/>
<dbReference type="CDD" id="cd02257">
    <property type="entry name" value="Peptidase_C19"/>
    <property type="match status" value="1"/>
</dbReference>
<keyword evidence="3" id="KW-0862">Zinc</keyword>
<dbReference type="PANTHER" id="PTHR22975:SF9">
    <property type="entry name" value="ECHINUS SPLICE FORM 3"/>
    <property type="match status" value="1"/>
</dbReference>
<dbReference type="InterPro" id="IPR006866">
    <property type="entry name" value="DUF627_N"/>
</dbReference>
<dbReference type="PROSITE" id="PS50235">
    <property type="entry name" value="USP_3"/>
    <property type="match status" value="1"/>
</dbReference>
<feature type="compositionally biased region" description="Low complexity" evidence="5">
    <location>
        <begin position="289"/>
        <end position="298"/>
    </location>
</feature>
<dbReference type="PANTHER" id="PTHR22975">
    <property type="entry name" value="UBIQUITIN SPECIFIC PROTEINASE"/>
    <property type="match status" value="1"/>
</dbReference>
<name>A0AAV9ANA1_ACOGR</name>
<dbReference type="Pfam" id="PF04781">
    <property type="entry name" value="DUF627"/>
    <property type="match status" value="1"/>
</dbReference>
<dbReference type="InterPro" id="IPR013087">
    <property type="entry name" value="Znf_C2H2_type"/>
</dbReference>
<evidence type="ECO:0000259" key="7">
    <source>
        <dbReference type="PROSITE" id="PS50235"/>
    </source>
</evidence>
<dbReference type="InterPro" id="IPR006865">
    <property type="entry name" value="DUF629"/>
</dbReference>
<reference evidence="8" key="1">
    <citation type="journal article" date="2023" name="Nat. Commun.">
        <title>Diploid and tetraploid genomes of Acorus and the evolution of monocots.</title>
        <authorList>
            <person name="Ma L."/>
            <person name="Liu K.W."/>
            <person name="Li Z."/>
            <person name="Hsiao Y.Y."/>
            <person name="Qi Y."/>
            <person name="Fu T."/>
            <person name="Tang G.D."/>
            <person name="Zhang D."/>
            <person name="Sun W.H."/>
            <person name="Liu D.K."/>
            <person name="Li Y."/>
            <person name="Chen G.Z."/>
            <person name="Liu X.D."/>
            <person name="Liao X.Y."/>
            <person name="Jiang Y.T."/>
            <person name="Yu X."/>
            <person name="Hao Y."/>
            <person name="Huang J."/>
            <person name="Zhao X.W."/>
            <person name="Ke S."/>
            <person name="Chen Y.Y."/>
            <person name="Wu W.L."/>
            <person name="Hsu J.L."/>
            <person name="Lin Y.F."/>
            <person name="Huang M.D."/>
            <person name="Li C.Y."/>
            <person name="Huang L."/>
            <person name="Wang Z.W."/>
            <person name="Zhao X."/>
            <person name="Zhong W.Y."/>
            <person name="Peng D.H."/>
            <person name="Ahmad S."/>
            <person name="Lan S."/>
            <person name="Zhang J.S."/>
            <person name="Tsai W.C."/>
            <person name="Van de Peer Y."/>
            <person name="Liu Z.J."/>
        </authorList>
    </citation>
    <scope>NUCLEOTIDE SEQUENCE</scope>
    <source>
        <strain evidence="8">SCP</strain>
    </source>
</reference>
<evidence type="ECO:0000256" key="5">
    <source>
        <dbReference type="SAM" id="MobiDB-lite"/>
    </source>
</evidence>
<gene>
    <name evidence="8" type="ORF">QJS04_geneDACA023210</name>
</gene>
<keyword evidence="4" id="KW-0175">Coiled coil</keyword>
<evidence type="ECO:0000256" key="4">
    <source>
        <dbReference type="SAM" id="Coils"/>
    </source>
</evidence>
<feature type="region of interest" description="Disordered" evidence="5">
    <location>
        <begin position="289"/>
        <end position="326"/>
    </location>
</feature>